<dbReference type="Pfam" id="PF00392">
    <property type="entry name" value="GntR"/>
    <property type="match status" value="1"/>
</dbReference>
<dbReference type="PANTHER" id="PTHR44846:SF1">
    <property type="entry name" value="MANNOSYL-D-GLYCERATE TRANSPORT_METABOLISM SYSTEM REPRESSOR MNGR-RELATED"/>
    <property type="match status" value="1"/>
</dbReference>
<gene>
    <name evidence="5" type="ORF">SAMN02745751_03061</name>
</gene>
<dbReference type="InterPro" id="IPR028978">
    <property type="entry name" value="Chorismate_lyase_/UTRA_dom_sf"/>
</dbReference>
<dbReference type="SUPFAM" id="SSF64288">
    <property type="entry name" value="Chorismate lyase-like"/>
    <property type="match status" value="1"/>
</dbReference>
<dbReference type="GO" id="GO:0045892">
    <property type="term" value="P:negative regulation of DNA-templated transcription"/>
    <property type="evidence" value="ECO:0007669"/>
    <property type="project" value="TreeGrafter"/>
</dbReference>
<dbReference type="InterPro" id="IPR011663">
    <property type="entry name" value="UTRA"/>
</dbReference>
<protein>
    <submittedName>
        <fullName evidence="5">GntR family transcriptional regulator</fullName>
    </submittedName>
</protein>
<proteinExistence type="predicted"/>
<keyword evidence="6" id="KW-1185">Reference proteome</keyword>
<dbReference type="GO" id="GO:0003700">
    <property type="term" value="F:DNA-binding transcription factor activity"/>
    <property type="evidence" value="ECO:0007669"/>
    <property type="project" value="InterPro"/>
</dbReference>
<dbReference type="Gene3D" id="1.10.10.10">
    <property type="entry name" value="Winged helix-like DNA-binding domain superfamily/Winged helix DNA-binding domain"/>
    <property type="match status" value="1"/>
</dbReference>
<dbReference type="SMART" id="SM00866">
    <property type="entry name" value="UTRA"/>
    <property type="match status" value="1"/>
</dbReference>
<evidence type="ECO:0000256" key="2">
    <source>
        <dbReference type="ARBA" id="ARBA00023125"/>
    </source>
</evidence>
<accession>A0A1M6L2W9</accession>
<feature type="domain" description="HTH gntR-type" evidence="4">
    <location>
        <begin position="8"/>
        <end position="76"/>
    </location>
</feature>
<dbReference type="PANTHER" id="PTHR44846">
    <property type="entry name" value="MANNOSYL-D-GLYCERATE TRANSPORT/METABOLISM SYSTEM REPRESSOR MNGR-RELATED"/>
    <property type="match status" value="1"/>
</dbReference>
<evidence type="ECO:0000259" key="4">
    <source>
        <dbReference type="PROSITE" id="PS50949"/>
    </source>
</evidence>
<name>A0A1M6L2W9_9FIRM</name>
<dbReference type="Proteomes" id="UP000184052">
    <property type="component" value="Unassembled WGS sequence"/>
</dbReference>
<evidence type="ECO:0000256" key="1">
    <source>
        <dbReference type="ARBA" id="ARBA00023015"/>
    </source>
</evidence>
<reference evidence="5 6" key="1">
    <citation type="submission" date="2016-11" db="EMBL/GenBank/DDBJ databases">
        <authorList>
            <person name="Jaros S."/>
            <person name="Januszkiewicz K."/>
            <person name="Wedrychowicz H."/>
        </authorList>
    </citation>
    <scope>NUCLEOTIDE SEQUENCE [LARGE SCALE GENOMIC DNA]</scope>
    <source>
        <strain evidence="5 6">DSM 17477</strain>
    </source>
</reference>
<dbReference type="InterPro" id="IPR036390">
    <property type="entry name" value="WH_DNA-bd_sf"/>
</dbReference>
<dbReference type="OrthoDB" id="9801546at2"/>
<evidence type="ECO:0000313" key="5">
    <source>
        <dbReference type="EMBL" id="SHJ65578.1"/>
    </source>
</evidence>
<sequence>MLDHDSIIPLYEQISEKIKEEIQKGTFGSQKRLPTEGQLAEQYGVSRITIRSAITELVKQGLVNRKQGKGTFITTPSMQKDFKRPGTGFTQICLENGQKASSKVLEAGIFVPDDPKVIEWLELKEGDEAVRIVRLRYVGDMPCIIEENIFPMKYSYLLDIDLTGSIYKYLKEEKNIDVVAGELILNIIRPDQKTARLLQKSKNTPLLKISGRSFSTTGEILHVSKTIGYGEEFDYIIR</sequence>
<keyword evidence="3" id="KW-0804">Transcription</keyword>
<dbReference type="EMBL" id="FQZL01000029">
    <property type="protein sequence ID" value="SHJ65578.1"/>
    <property type="molecule type" value="Genomic_DNA"/>
</dbReference>
<dbReference type="AlphaFoldDB" id="A0A1M6L2W9"/>
<evidence type="ECO:0000313" key="6">
    <source>
        <dbReference type="Proteomes" id="UP000184052"/>
    </source>
</evidence>
<dbReference type="InterPro" id="IPR050679">
    <property type="entry name" value="Bact_HTH_transcr_reg"/>
</dbReference>
<dbReference type="Gene3D" id="3.40.1410.10">
    <property type="entry name" value="Chorismate lyase-like"/>
    <property type="match status" value="1"/>
</dbReference>
<dbReference type="GO" id="GO:0003677">
    <property type="term" value="F:DNA binding"/>
    <property type="evidence" value="ECO:0007669"/>
    <property type="project" value="UniProtKB-KW"/>
</dbReference>
<dbReference type="SMART" id="SM00345">
    <property type="entry name" value="HTH_GNTR"/>
    <property type="match status" value="1"/>
</dbReference>
<dbReference type="CDD" id="cd07377">
    <property type="entry name" value="WHTH_GntR"/>
    <property type="match status" value="1"/>
</dbReference>
<dbReference type="PRINTS" id="PR00035">
    <property type="entry name" value="HTHGNTR"/>
</dbReference>
<dbReference type="PROSITE" id="PS50949">
    <property type="entry name" value="HTH_GNTR"/>
    <property type="match status" value="1"/>
</dbReference>
<dbReference type="RefSeq" id="WP_073050439.1">
    <property type="nucleotide sequence ID" value="NZ_FQZL01000029.1"/>
</dbReference>
<dbReference type="FunFam" id="1.10.10.10:FF:000079">
    <property type="entry name" value="GntR family transcriptional regulator"/>
    <property type="match status" value="1"/>
</dbReference>
<dbReference type="InterPro" id="IPR000524">
    <property type="entry name" value="Tscrpt_reg_HTH_GntR"/>
</dbReference>
<organism evidence="5 6">
    <name type="scientific">Dethiosulfatibacter aminovorans DSM 17477</name>
    <dbReference type="NCBI Taxonomy" id="1121476"/>
    <lineage>
        <taxon>Bacteria</taxon>
        <taxon>Bacillati</taxon>
        <taxon>Bacillota</taxon>
        <taxon>Tissierellia</taxon>
        <taxon>Dethiosulfatibacter</taxon>
    </lineage>
</organism>
<keyword evidence="2" id="KW-0238">DNA-binding</keyword>
<dbReference type="InterPro" id="IPR036388">
    <property type="entry name" value="WH-like_DNA-bd_sf"/>
</dbReference>
<dbReference type="Pfam" id="PF07702">
    <property type="entry name" value="UTRA"/>
    <property type="match status" value="1"/>
</dbReference>
<dbReference type="STRING" id="1121476.SAMN02745751_03061"/>
<evidence type="ECO:0000256" key="3">
    <source>
        <dbReference type="ARBA" id="ARBA00023163"/>
    </source>
</evidence>
<dbReference type="SUPFAM" id="SSF46785">
    <property type="entry name" value="Winged helix' DNA-binding domain"/>
    <property type="match status" value="1"/>
</dbReference>
<keyword evidence="1" id="KW-0805">Transcription regulation</keyword>